<dbReference type="OrthoDB" id="10072451at2759"/>
<dbReference type="InterPro" id="IPR009057">
    <property type="entry name" value="Homeodomain-like_sf"/>
</dbReference>
<dbReference type="Pfam" id="PF02946">
    <property type="entry name" value="GTF2I"/>
    <property type="match status" value="2"/>
</dbReference>
<proteinExistence type="predicted"/>
<dbReference type="SUPFAM" id="SSF46689">
    <property type="entry name" value="Homeodomain-like"/>
    <property type="match status" value="1"/>
</dbReference>
<protein>
    <submittedName>
        <fullName evidence="7">Uncharacterized protein</fullName>
    </submittedName>
</protein>
<dbReference type="PANTHER" id="PTHR46304:SF1">
    <property type="entry name" value="GENERAL TRANSCRIPTION FACTOR II-I REPEAT DOMAIN-CONTAINING PROTEIN 1"/>
    <property type="match status" value="1"/>
</dbReference>
<dbReference type="Gene3D" id="1.10.30.10">
    <property type="entry name" value="High mobility group box domain"/>
    <property type="match status" value="1"/>
</dbReference>
<evidence type="ECO:0000256" key="1">
    <source>
        <dbReference type="ARBA" id="ARBA00004123"/>
    </source>
</evidence>
<dbReference type="Gene3D" id="3.90.1460.10">
    <property type="entry name" value="GTF2I-like"/>
    <property type="match status" value="2"/>
</dbReference>
<evidence type="ECO:0000256" key="5">
    <source>
        <dbReference type="ARBA" id="ARBA00023163"/>
    </source>
</evidence>
<keyword evidence="4" id="KW-0238">DNA-binding</keyword>
<dbReference type="SUPFAM" id="SSF117773">
    <property type="entry name" value="GTF2I-like repeat"/>
    <property type="match status" value="2"/>
</dbReference>
<keyword evidence="6" id="KW-0539">Nucleus</keyword>
<dbReference type="Proteomes" id="UP000316079">
    <property type="component" value="Unassembled WGS sequence"/>
</dbReference>
<dbReference type="PROSITE" id="PS51139">
    <property type="entry name" value="GTF2I"/>
    <property type="match status" value="2"/>
</dbReference>
<keyword evidence="5" id="KW-0804">Transcription</keyword>
<reference evidence="7 8" key="1">
    <citation type="journal article" date="2019" name="Sci. Data">
        <title>Hybrid genome assembly and annotation of Danionella translucida.</title>
        <authorList>
            <person name="Kadobianskyi M."/>
            <person name="Schulze L."/>
            <person name="Schuelke M."/>
            <person name="Judkewitz B."/>
        </authorList>
    </citation>
    <scope>NUCLEOTIDE SEQUENCE [LARGE SCALE GENOMIC DNA]</scope>
    <source>
        <strain evidence="7 8">Bolton</strain>
    </source>
</reference>
<dbReference type="SUPFAM" id="SSF47095">
    <property type="entry name" value="HMG-box"/>
    <property type="match status" value="1"/>
</dbReference>
<evidence type="ECO:0000256" key="2">
    <source>
        <dbReference type="ARBA" id="ARBA00022737"/>
    </source>
</evidence>
<dbReference type="PANTHER" id="PTHR46304">
    <property type="entry name" value="GENERAL TRANSCRIPTION FACTOR II-I REPEAT DOMAIN-CONTAINING PROTEIN 1"/>
    <property type="match status" value="1"/>
</dbReference>
<dbReference type="GO" id="GO:0005634">
    <property type="term" value="C:nucleus"/>
    <property type="evidence" value="ECO:0007669"/>
    <property type="project" value="UniProtKB-SubCell"/>
</dbReference>
<dbReference type="EMBL" id="SRMA01026479">
    <property type="protein sequence ID" value="TRY83363.1"/>
    <property type="molecule type" value="Genomic_DNA"/>
</dbReference>
<name>A0A553Q0A5_9TELE</name>
<sequence>MKMASIKEESEDLMIEEDFTVKLEDVDQQTGSLEKRERTPISESQKELLKACFQEGMKSVGSPLILTAAEATGLPTFVIENWIGNYKRTLKPASAMRPIKPKLHTRDLSPYNLFCRDFLRNKGTLKDIKKRWGSLGEEKRQKYKEEAAMLKAEAKGQQLSPELRELKIKKHLKQLKLEVSSLEQLGVESVILAYDRHQAKIEVQEMSSKGAAGFLDSTDTVNSFALHFNVISPVDSVRKEPVDVLVKRVQDLFNQKYREAGGLGKLPYQSLLNGNITIDALGLPSGIILKKPSFYGRKQLEEVLKAAEMISFHISPDVRIYSPPADPTFENEDQCPEEPGESCSSEAAVTTADDASYFCSADDEKNALEEWRQWHPCKTCQHWSHLDCGFEKAKSPVVSPRREHVLVKRVQELFNQKYREAGGLGKLPYQSLLNGNITIDALGLPSGIILKKPSFYGRKQLEEVLKAAEMISFHISPDVRIYSPPADPTFENGTVFVSGATFTHYAPSSHSFFSSEDQCPEEPGESCSSEAAVTTADDASDFRIVHVEKETLKEWRACGGCQQWSLLDCEFETSLCVHCQQ</sequence>
<dbReference type="InterPro" id="IPR001356">
    <property type="entry name" value="HD"/>
</dbReference>
<evidence type="ECO:0000313" key="7">
    <source>
        <dbReference type="EMBL" id="TRY83363.1"/>
    </source>
</evidence>
<evidence type="ECO:0000256" key="6">
    <source>
        <dbReference type="ARBA" id="ARBA00023242"/>
    </source>
</evidence>
<organism evidence="7 8">
    <name type="scientific">Danionella cerebrum</name>
    <dbReference type="NCBI Taxonomy" id="2873325"/>
    <lineage>
        <taxon>Eukaryota</taxon>
        <taxon>Metazoa</taxon>
        <taxon>Chordata</taxon>
        <taxon>Craniata</taxon>
        <taxon>Vertebrata</taxon>
        <taxon>Euteleostomi</taxon>
        <taxon>Actinopterygii</taxon>
        <taxon>Neopterygii</taxon>
        <taxon>Teleostei</taxon>
        <taxon>Ostariophysi</taxon>
        <taxon>Cypriniformes</taxon>
        <taxon>Danionidae</taxon>
        <taxon>Danioninae</taxon>
        <taxon>Danionella</taxon>
    </lineage>
</organism>
<comment type="subcellular location">
    <subcellularLocation>
        <location evidence="1">Nucleus</location>
    </subcellularLocation>
</comment>
<dbReference type="AlphaFoldDB" id="A0A553Q0A5"/>
<dbReference type="InterPro" id="IPR036647">
    <property type="entry name" value="GTF2I-like_rpt_sf"/>
</dbReference>
<dbReference type="InterPro" id="IPR036910">
    <property type="entry name" value="HMG_box_dom_sf"/>
</dbReference>
<dbReference type="STRING" id="623744.A0A553Q0A5"/>
<keyword evidence="3" id="KW-0805">Transcription regulation</keyword>
<evidence type="ECO:0000256" key="3">
    <source>
        <dbReference type="ARBA" id="ARBA00023015"/>
    </source>
</evidence>
<dbReference type="GO" id="GO:0003700">
    <property type="term" value="F:DNA-binding transcription factor activity"/>
    <property type="evidence" value="ECO:0007669"/>
    <property type="project" value="TreeGrafter"/>
</dbReference>
<dbReference type="Gene3D" id="1.10.10.60">
    <property type="entry name" value="Homeodomain-like"/>
    <property type="match status" value="1"/>
</dbReference>
<dbReference type="CDD" id="cd00086">
    <property type="entry name" value="homeodomain"/>
    <property type="match status" value="1"/>
</dbReference>
<dbReference type="InterPro" id="IPR004212">
    <property type="entry name" value="GTF2I"/>
</dbReference>
<comment type="caution">
    <text evidence="7">The sequence shown here is derived from an EMBL/GenBank/DDBJ whole genome shotgun (WGS) entry which is preliminary data.</text>
</comment>
<dbReference type="GO" id="GO:0003677">
    <property type="term" value="F:DNA binding"/>
    <property type="evidence" value="ECO:0007669"/>
    <property type="project" value="UniProtKB-KW"/>
</dbReference>
<keyword evidence="2" id="KW-0677">Repeat</keyword>
<keyword evidence="8" id="KW-1185">Reference proteome</keyword>
<evidence type="ECO:0000256" key="4">
    <source>
        <dbReference type="ARBA" id="ARBA00023125"/>
    </source>
</evidence>
<dbReference type="CDD" id="cd00084">
    <property type="entry name" value="HMG-box_SF"/>
    <property type="match status" value="1"/>
</dbReference>
<gene>
    <name evidence="7" type="ORF">DNTS_016642</name>
</gene>
<accession>A0A553Q0A5</accession>
<evidence type="ECO:0000313" key="8">
    <source>
        <dbReference type="Proteomes" id="UP000316079"/>
    </source>
</evidence>